<reference evidence="1" key="1">
    <citation type="journal article" date="2020" name="New Phytol.">
        <title>Comparative genomics reveals dynamic genome evolution in host specialist ectomycorrhizal fungi.</title>
        <authorList>
            <person name="Lofgren L.A."/>
            <person name="Nguyen N.H."/>
            <person name="Vilgalys R."/>
            <person name="Ruytinx J."/>
            <person name="Liao H.L."/>
            <person name="Branco S."/>
            <person name="Kuo A."/>
            <person name="LaButti K."/>
            <person name="Lipzen A."/>
            <person name="Andreopoulos W."/>
            <person name="Pangilinan J."/>
            <person name="Riley R."/>
            <person name="Hundley H."/>
            <person name="Na H."/>
            <person name="Barry K."/>
            <person name="Grigoriev I.V."/>
            <person name="Stajich J.E."/>
            <person name="Kennedy P.G."/>
        </authorList>
    </citation>
    <scope>NUCLEOTIDE SEQUENCE</scope>
    <source>
        <strain evidence="1">FC203</strain>
    </source>
</reference>
<evidence type="ECO:0000313" key="2">
    <source>
        <dbReference type="Proteomes" id="UP001195769"/>
    </source>
</evidence>
<keyword evidence="2" id="KW-1185">Reference proteome</keyword>
<accession>A0AAD4E5E9</accession>
<evidence type="ECO:0000313" key="1">
    <source>
        <dbReference type="EMBL" id="KAG1898804.1"/>
    </source>
</evidence>
<dbReference type="EMBL" id="JABBWK010000036">
    <property type="protein sequence ID" value="KAG1898804.1"/>
    <property type="molecule type" value="Genomic_DNA"/>
</dbReference>
<protein>
    <submittedName>
        <fullName evidence="1">Uncharacterized protein</fullName>
    </submittedName>
</protein>
<organism evidence="1 2">
    <name type="scientific">Suillus fuscotomentosus</name>
    <dbReference type="NCBI Taxonomy" id="1912939"/>
    <lineage>
        <taxon>Eukaryota</taxon>
        <taxon>Fungi</taxon>
        <taxon>Dikarya</taxon>
        <taxon>Basidiomycota</taxon>
        <taxon>Agaricomycotina</taxon>
        <taxon>Agaricomycetes</taxon>
        <taxon>Agaricomycetidae</taxon>
        <taxon>Boletales</taxon>
        <taxon>Suillineae</taxon>
        <taxon>Suillaceae</taxon>
        <taxon>Suillus</taxon>
    </lineage>
</organism>
<dbReference type="Proteomes" id="UP001195769">
    <property type="component" value="Unassembled WGS sequence"/>
</dbReference>
<name>A0AAD4E5E9_9AGAM</name>
<dbReference type="RefSeq" id="XP_041224380.1">
    <property type="nucleotide sequence ID" value="XM_041367271.1"/>
</dbReference>
<proteinExistence type="predicted"/>
<gene>
    <name evidence="1" type="ORF">F5891DRAFT_1190284</name>
</gene>
<dbReference type="GeneID" id="64661569"/>
<dbReference type="AlphaFoldDB" id="A0AAD4E5E9"/>
<sequence length="275" mass="31353">MSVDELLYSKFEAIPSVLSGDSSPTLLDLDRLALTSKDYLCKHIIAALTIIDDDDTETWTRPIVLQRFLDVSEDDYDYVMSEIAETDKLICKPVYLPDLKCFLISELSSRVHSSFLPPMHMCICRAIESMPIKRSWPLIFPIHSSTKITVKGKTVGIPDLLLEIQGPAEDMPLWVLEVSSSETDEEVMSKMQLYAKRYKTVQVLTNIEVHESMPYDEPNNLSEAALMTAQDVVEFDDWQEALGNPASGAIEFSLKHPWVHPLIIMIKTWIRELYR</sequence>
<comment type="caution">
    <text evidence="1">The sequence shown here is derived from an EMBL/GenBank/DDBJ whole genome shotgun (WGS) entry which is preliminary data.</text>
</comment>